<reference evidence="2 3" key="1">
    <citation type="journal article" date="2018" name="BMC Genomics">
        <title>Comparative genome analyses reveal sequence features reflecting distinct modes of host-adaptation between dicot and monocot powdery mildew.</title>
        <authorList>
            <person name="Wu Y."/>
            <person name="Ma X."/>
            <person name="Pan Z."/>
            <person name="Kale S.D."/>
            <person name="Song Y."/>
            <person name="King H."/>
            <person name="Zhang Q."/>
            <person name="Presley C."/>
            <person name="Deng X."/>
            <person name="Wei C.I."/>
            <person name="Xiao S."/>
        </authorList>
    </citation>
    <scope>NUCLEOTIDE SEQUENCE [LARGE SCALE GENOMIC DNA]</scope>
    <source>
        <strain evidence="2">UMSG2</strain>
    </source>
</reference>
<proteinExistence type="predicted"/>
<evidence type="ECO:0000256" key="1">
    <source>
        <dbReference type="SAM" id="MobiDB-lite"/>
    </source>
</evidence>
<comment type="caution">
    <text evidence="2">The sequence shown here is derived from an EMBL/GenBank/DDBJ whole genome shotgun (WGS) entry which is preliminary data.</text>
</comment>
<organism evidence="2 3">
    <name type="scientific">Erysiphe neolycopersici</name>
    <dbReference type="NCBI Taxonomy" id="212602"/>
    <lineage>
        <taxon>Eukaryota</taxon>
        <taxon>Fungi</taxon>
        <taxon>Dikarya</taxon>
        <taxon>Ascomycota</taxon>
        <taxon>Pezizomycotina</taxon>
        <taxon>Leotiomycetes</taxon>
        <taxon>Erysiphales</taxon>
        <taxon>Erysiphaceae</taxon>
        <taxon>Erysiphe</taxon>
    </lineage>
</organism>
<dbReference type="AlphaFoldDB" id="A0A420HU33"/>
<dbReference type="Proteomes" id="UP000286134">
    <property type="component" value="Unassembled WGS sequence"/>
</dbReference>
<evidence type="ECO:0000313" key="2">
    <source>
        <dbReference type="EMBL" id="RKF60917.1"/>
    </source>
</evidence>
<protein>
    <submittedName>
        <fullName evidence="2">Uncharacterized protein</fullName>
    </submittedName>
</protein>
<keyword evidence="3" id="KW-1185">Reference proteome</keyword>
<feature type="region of interest" description="Disordered" evidence="1">
    <location>
        <begin position="1"/>
        <end position="22"/>
    </location>
</feature>
<gene>
    <name evidence="2" type="ORF">OnM2_046033</name>
</gene>
<evidence type="ECO:0000313" key="3">
    <source>
        <dbReference type="Proteomes" id="UP000286134"/>
    </source>
</evidence>
<name>A0A420HU33_9PEZI</name>
<dbReference type="EMBL" id="MCFK01004654">
    <property type="protein sequence ID" value="RKF60917.1"/>
    <property type="molecule type" value="Genomic_DNA"/>
</dbReference>
<sequence length="144" mass="15669">MTIELSVCLPSTSTSSSPFPSPIPCSSIPSAQNSRSMQPQLQYPATRGYRSPEIHAGKNRISSMGKAAADAIDGCPPHSSSSQESSYNCEYVVDVLVMSHFDTFLLLICGFYASVQHGFTGLYMSILPESVENRLPMLVTDRKE</sequence>
<accession>A0A420HU33</accession>